<dbReference type="Proteomes" id="UP000244920">
    <property type="component" value="Chromosome"/>
</dbReference>
<evidence type="ECO:0000259" key="1">
    <source>
        <dbReference type="Pfam" id="PF14534"/>
    </source>
</evidence>
<accession>A0A2U8FI71</accession>
<dbReference type="InterPro" id="IPR027843">
    <property type="entry name" value="DUF4440"/>
</dbReference>
<evidence type="ECO:0000313" key="3">
    <source>
        <dbReference type="Proteomes" id="UP000244920"/>
    </source>
</evidence>
<reference evidence="3" key="1">
    <citation type="submission" date="2018-05" db="EMBL/GenBank/DDBJ databases">
        <title>Complete genome sequence of Actinobacillus porcitonsillarum reference strain 9953L55 (CCUG 46996).</title>
        <authorList>
            <person name="Dona V."/>
            <person name="Perreten V."/>
        </authorList>
    </citation>
    <scope>NUCLEOTIDE SEQUENCE [LARGE SCALE GENOMIC DNA]</scope>
    <source>
        <strain evidence="3">9953L55</strain>
    </source>
</reference>
<evidence type="ECO:0000313" key="2">
    <source>
        <dbReference type="EMBL" id="AWI50662.1"/>
    </source>
</evidence>
<dbReference type="KEGG" id="apor:DDU33_03765"/>
<dbReference type="SUPFAM" id="SSF54427">
    <property type="entry name" value="NTF2-like"/>
    <property type="match status" value="1"/>
</dbReference>
<gene>
    <name evidence="2" type="ORF">DDU33_03765</name>
</gene>
<dbReference type="EMBL" id="CP029206">
    <property type="protein sequence ID" value="AWI50662.1"/>
    <property type="molecule type" value="Genomic_DNA"/>
</dbReference>
<dbReference type="RefSeq" id="WP_005820928.1">
    <property type="nucleotide sequence ID" value="NZ_CP029206.1"/>
</dbReference>
<organism evidence="2 3">
    <name type="scientific">Actinobacillus porcitonsillarum</name>
    <dbReference type="NCBI Taxonomy" id="189834"/>
    <lineage>
        <taxon>Bacteria</taxon>
        <taxon>Pseudomonadati</taxon>
        <taxon>Pseudomonadota</taxon>
        <taxon>Gammaproteobacteria</taxon>
        <taxon>Pasteurellales</taxon>
        <taxon>Pasteurellaceae</taxon>
        <taxon>Actinobacillus</taxon>
    </lineage>
</organism>
<dbReference type="InterPro" id="IPR032710">
    <property type="entry name" value="NTF2-like_dom_sf"/>
</dbReference>
<name>A0A2U8FI71_9PAST</name>
<dbReference type="Pfam" id="PF14534">
    <property type="entry name" value="DUF4440"/>
    <property type="match status" value="1"/>
</dbReference>
<keyword evidence="3" id="KW-1185">Reference proteome</keyword>
<dbReference type="Gene3D" id="3.10.450.50">
    <property type="match status" value="1"/>
</dbReference>
<protein>
    <submittedName>
        <fullName evidence="2">Nuclear transport factor 2 family protein</fullName>
    </submittedName>
</protein>
<feature type="domain" description="DUF4440" evidence="1">
    <location>
        <begin position="42"/>
        <end position="106"/>
    </location>
</feature>
<sequence>MKRIKFWHPIAAVLLGLSLSVAASYPAIKIIQTERAQQQSEIIELDLALRKALIEHDIPALQNLLAEDFEIYTVNQGVLSKGEWIRNVQKRSINYTKVKELETPQIQGNQISVLSEVSGEFWGIETQDKLVQTTIRLVERKDKLQIKCVVIKLV</sequence>
<proteinExistence type="predicted"/>
<dbReference type="AlphaFoldDB" id="A0A2U8FI71"/>